<organism evidence="2 3">
    <name type="scientific">Colocasia esculenta</name>
    <name type="common">Wild taro</name>
    <name type="synonym">Arum esculentum</name>
    <dbReference type="NCBI Taxonomy" id="4460"/>
    <lineage>
        <taxon>Eukaryota</taxon>
        <taxon>Viridiplantae</taxon>
        <taxon>Streptophyta</taxon>
        <taxon>Embryophyta</taxon>
        <taxon>Tracheophyta</taxon>
        <taxon>Spermatophyta</taxon>
        <taxon>Magnoliopsida</taxon>
        <taxon>Liliopsida</taxon>
        <taxon>Araceae</taxon>
        <taxon>Aroideae</taxon>
        <taxon>Colocasieae</taxon>
        <taxon>Colocasia</taxon>
    </lineage>
</organism>
<evidence type="ECO:0000313" key="3">
    <source>
        <dbReference type="Proteomes" id="UP000652761"/>
    </source>
</evidence>
<dbReference type="PANTHER" id="PTHR36779:SF1">
    <property type="entry name" value="OS04G0600400 PROTEIN"/>
    <property type="match status" value="1"/>
</dbReference>
<feature type="transmembrane region" description="Helical" evidence="1">
    <location>
        <begin position="268"/>
        <end position="293"/>
    </location>
</feature>
<feature type="transmembrane region" description="Helical" evidence="1">
    <location>
        <begin position="314"/>
        <end position="339"/>
    </location>
</feature>
<evidence type="ECO:0000256" key="1">
    <source>
        <dbReference type="SAM" id="Phobius"/>
    </source>
</evidence>
<dbReference type="OrthoDB" id="1922696at2759"/>
<dbReference type="PANTHER" id="PTHR36779">
    <property type="entry name" value="OSJNBA0083N12.13 PROTEIN"/>
    <property type="match status" value="1"/>
</dbReference>
<name>A0A843TWL6_COLES</name>
<sequence length="362" mass="40880">MDDLGQGGGGVGESGNDVRRRNPRALILVRSCCFVAFSLGASLIFSILFALLVFLIGSFSGSHSPVSVPAQCRVVSSSVDLRSSKVCELALSNYKAKHVLYPSGNSKVWCHDDYYWASIFKVEYKEYFSGRTLRGVAESPKEALPLYCRPSFTTAWVTNSKFKVNETYECKYALGTFKADIYPDHLFNCQAEDPSVVEMMRRFSILIADLCSKDMKCGKLIVCDYVDCDMLQNLMWRRCWIIKDMKYVKPMVRSLNFMSSFSWKRVRGWHHVLAAATGMVSGVLSCLCVVVAVKVFQLSRVVLSGKRRHLRHHLMMLAVQFRRVCLLIAYVSAVGWLTLQYSKFVGLKQLFFDSNSGTAITR</sequence>
<dbReference type="Proteomes" id="UP000652761">
    <property type="component" value="Unassembled WGS sequence"/>
</dbReference>
<reference evidence="2" key="1">
    <citation type="submission" date="2017-07" db="EMBL/GenBank/DDBJ databases">
        <title>Taro Niue Genome Assembly and Annotation.</title>
        <authorList>
            <person name="Atibalentja N."/>
            <person name="Keating K."/>
            <person name="Fields C.J."/>
        </authorList>
    </citation>
    <scope>NUCLEOTIDE SEQUENCE</scope>
    <source>
        <strain evidence="2">Niue_2</strain>
        <tissue evidence="2">Leaf</tissue>
    </source>
</reference>
<dbReference type="AlphaFoldDB" id="A0A843TWL6"/>
<gene>
    <name evidence="2" type="ORF">Taro_008065</name>
</gene>
<feature type="transmembrane region" description="Helical" evidence="1">
    <location>
        <begin position="27"/>
        <end position="56"/>
    </location>
</feature>
<accession>A0A843TWL6</accession>
<keyword evidence="1" id="KW-0472">Membrane</keyword>
<dbReference type="EMBL" id="NMUH01000261">
    <property type="protein sequence ID" value="MQL75681.1"/>
    <property type="molecule type" value="Genomic_DNA"/>
</dbReference>
<keyword evidence="1" id="KW-1133">Transmembrane helix</keyword>
<proteinExistence type="predicted"/>
<evidence type="ECO:0000313" key="2">
    <source>
        <dbReference type="EMBL" id="MQL75681.1"/>
    </source>
</evidence>
<keyword evidence="3" id="KW-1185">Reference proteome</keyword>
<keyword evidence="1" id="KW-0812">Transmembrane</keyword>
<comment type="caution">
    <text evidence="2">The sequence shown here is derived from an EMBL/GenBank/DDBJ whole genome shotgun (WGS) entry which is preliminary data.</text>
</comment>
<protein>
    <submittedName>
        <fullName evidence="2">Uncharacterized protein</fullName>
    </submittedName>
</protein>